<dbReference type="EMBL" id="CP144754">
    <property type="protein sequence ID" value="WVZ98496.1"/>
    <property type="molecule type" value="Genomic_DNA"/>
</dbReference>
<reference evidence="1 2" key="1">
    <citation type="submission" date="2024-02" db="EMBL/GenBank/DDBJ databases">
        <title>High-quality chromosome-scale genome assembly of Pensacola bahiagrass (Paspalum notatum Flugge var. saurae).</title>
        <authorList>
            <person name="Vega J.M."/>
            <person name="Podio M."/>
            <person name="Orjuela J."/>
            <person name="Siena L.A."/>
            <person name="Pessino S.C."/>
            <person name="Combes M.C."/>
            <person name="Mariac C."/>
            <person name="Albertini E."/>
            <person name="Pupilli F."/>
            <person name="Ortiz J.P.A."/>
            <person name="Leblanc O."/>
        </authorList>
    </citation>
    <scope>NUCLEOTIDE SEQUENCE [LARGE SCALE GENOMIC DNA]</scope>
    <source>
        <strain evidence="1">R1</strain>
        <tissue evidence="1">Leaf</tissue>
    </source>
</reference>
<accession>A0AAQ3XG29</accession>
<dbReference type="Proteomes" id="UP001341281">
    <property type="component" value="Chromosome 10"/>
</dbReference>
<sequence length="146" mass="15506">MAAREVGGWARVGPASPRGFYFLSRPVLSSPPSVRPPLAITLSLLPHPVPLRLGLSSLPPPLLRHHSRTRPPLPPLARPLPLYTAFCRSSSSSYRRPRCLFLDPSPLGRVSPPAGVLGAEEIRAVPAPGSAGITWRGGGGLPRPIP</sequence>
<dbReference type="AlphaFoldDB" id="A0AAQ3XG29"/>
<protein>
    <submittedName>
        <fullName evidence="1">Uncharacterized protein</fullName>
    </submittedName>
</protein>
<name>A0AAQ3XG29_PASNO</name>
<evidence type="ECO:0000313" key="2">
    <source>
        <dbReference type="Proteomes" id="UP001341281"/>
    </source>
</evidence>
<proteinExistence type="predicted"/>
<keyword evidence="2" id="KW-1185">Reference proteome</keyword>
<evidence type="ECO:0000313" key="1">
    <source>
        <dbReference type="EMBL" id="WVZ98496.1"/>
    </source>
</evidence>
<organism evidence="1 2">
    <name type="scientific">Paspalum notatum var. saurae</name>
    <dbReference type="NCBI Taxonomy" id="547442"/>
    <lineage>
        <taxon>Eukaryota</taxon>
        <taxon>Viridiplantae</taxon>
        <taxon>Streptophyta</taxon>
        <taxon>Embryophyta</taxon>
        <taxon>Tracheophyta</taxon>
        <taxon>Spermatophyta</taxon>
        <taxon>Magnoliopsida</taxon>
        <taxon>Liliopsida</taxon>
        <taxon>Poales</taxon>
        <taxon>Poaceae</taxon>
        <taxon>PACMAD clade</taxon>
        <taxon>Panicoideae</taxon>
        <taxon>Andropogonodae</taxon>
        <taxon>Paspaleae</taxon>
        <taxon>Paspalinae</taxon>
        <taxon>Paspalum</taxon>
    </lineage>
</organism>
<gene>
    <name evidence="1" type="ORF">U9M48_043930</name>
</gene>